<reference evidence="3" key="1">
    <citation type="journal article" date="2011" name="Nat. Genet.">
        <title>The Arabidopsis lyrata genome sequence and the basis of rapid genome size change.</title>
        <authorList>
            <person name="Hu T.T."/>
            <person name="Pattyn P."/>
            <person name="Bakker E.G."/>
            <person name="Cao J."/>
            <person name="Cheng J.-F."/>
            <person name="Clark R.M."/>
            <person name="Fahlgren N."/>
            <person name="Fawcett J.A."/>
            <person name="Grimwood J."/>
            <person name="Gundlach H."/>
            <person name="Haberer G."/>
            <person name="Hollister J.D."/>
            <person name="Ossowski S."/>
            <person name="Ottilar R.P."/>
            <person name="Salamov A.A."/>
            <person name="Schneeberger K."/>
            <person name="Spannagl M."/>
            <person name="Wang X."/>
            <person name="Yang L."/>
            <person name="Nasrallah M.E."/>
            <person name="Bergelson J."/>
            <person name="Carrington J.C."/>
            <person name="Gaut B.S."/>
            <person name="Schmutz J."/>
            <person name="Mayer K.F.X."/>
            <person name="Van de Peer Y."/>
            <person name="Grigoriev I.V."/>
            <person name="Nordborg M."/>
            <person name="Weigel D."/>
            <person name="Guo Y.-L."/>
        </authorList>
    </citation>
    <scope>NUCLEOTIDE SEQUENCE [LARGE SCALE GENOMIC DNA]</scope>
    <source>
        <strain evidence="3">cv. MN47</strain>
    </source>
</reference>
<evidence type="ECO:0000313" key="3">
    <source>
        <dbReference type="Proteomes" id="UP000008694"/>
    </source>
</evidence>
<protein>
    <submittedName>
        <fullName evidence="2">Predicted protein</fullName>
    </submittedName>
</protein>
<dbReference type="AlphaFoldDB" id="D7KQ28"/>
<keyword evidence="3" id="KW-1185">Reference proteome</keyword>
<feature type="compositionally biased region" description="Acidic residues" evidence="1">
    <location>
        <begin position="58"/>
        <end position="77"/>
    </location>
</feature>
<evidence type="ECO:0000313" key="2">
    <source>
        <dbReference type="EMBL" id="EFH70879.1"/>
    </source>
</evidence>
<name>D7KQ28_ARALL</name>
<feature type="region of interest" description="Disordered" evidence="1">
    <location>
        <begin position="1"/>
        <end position="112"/>
    </location>
</feature>
<evidence type="ECO:0000256" key="1">
    <source>
        <dbReference type="SAM" id="MobiDB-lite"/>
    </source>
</evidence>
<dbReference type="eggNOG" id="ENOG502S4IP">
    <property type="taxonomic scope" value="Eukaryota"/>
</dbReference>
<proteinExistence type="predicted"/>
<dbReference type="Proteomes" id="UP000008694">
    <property type="component" value="Unassembled WGS sequence"/>
</dbReference>
<feature type="compositionally biased region" description="Basic and acidic residues" evidence="1">
    <location>
        <begin position="10"/>
        <end position="23"/>
    </location>
</feature>
<dbReference type="EMBL" id="GL348713">
    <property type="protein sequence ID" value="EFH70879.1"/>
    <property type="molecule type" value="Genomic_DNA"/>
</dbReference>
<gene>
    <name evidence="2" type="ORF">ARALYDRAFT_682809</name>
</gene>
<feature type="compositionally biased region" description="Low complexity" evidence="1">
    <location>
        <begin position="90"/>
        <end position="99"/>
    </location>
</feature>
<dbReference type="Gramene" id="Al_scaffold_0001_5132">
    <property type="protein sequence ID" value="Al_scaffold_0001_5132"/>
    <property type="gene ID" value="Al_scaffold_0001_5132"/>
</dbReference>
<accession>D7KQ28</accession>
<organism evidence="3">
    <name type="scientific">Arabidopsis lyrata subsp. lyrata</name>
    <name type="common">Lyre-leaved rock-cress</name>
    <dbReference type="NCBI Taxonomy" id="81972"/>
    <lineage>
        <taxon>Eukaryota</taxon>
        <taxon>Viridiplantae</taxon>
        <taxon>Streptophyta</taxon>
        <taxon>Embryophyta</taxon>
        <taxon>Tracheophyta</taxon>
        <taxon>Spermatophyta</taxon>
        <taxon>Magnoliopsida</taxon>
        <taxon>eudicotyledons</taxon>
        <taxon>Gunneridae</taxon>
        <taxon>Pentapetalae</taxon>
        <taxon>rosids</taxon>
        <taxon>malvids</taxon>
        <taxon>Brassicales</taxon>
        <taxon>Brassicaceae</taxon>
        <taxon>Camelineae</taxon>
        <taxon>Arabidopsis</taxon>
    </lineage>
</organism>
<sequence length="166" mass="18275">MSKQKFSDINLRREHRSEVREEDGGATSLQPSPTELKKPIEGGEGVEEEVPMLSPVLEADEEENEEEESGNDEEENEEGRGNGEDGGETSGSSTTLLDSSSDESIKDEIANGNRVKNAAEMNRKTLRYLGKTGRTENTIMCDIHVELGNTVLYFLTSIVIGHTKTE</sequence>
<dbReference type="HOGENOM" id="CLU_1604978_0_0_1"/>